<name>A0A9X4AQN2_9BACT</name>
<feature type="compositionally biased region" description="Basic and acidic residues" evidence="1">
    <location>
        <begin position="64"/>
        <end position="74"/>
    </location>
</feature>
<dbReference type="Pfam" id="PF13451">
    <property type="entry name" value="zf_Tbcl"/>
    <property type="match status" value="1"/>
</dbReference>
<evidence type="ECO:0000313" key="4">
    <source>
        <dbReference type="EMBL" id="MDC3981263.1"/>
    </source>
</evidence>
<dbReference type="InterPro" id="IPR026363">
    <property type="entry name" value="CxxC-x17-CxxC_dom"/>
</dbReference>
<gene>
    <name evidence="4" type="ORF">KEG57_12185</name>
</gene>
<evidence type="ECO:0000259" key="3">
    <source>
        <dbReference type="Pfam" id="PF23477"/>
    </source>
</evidence>
<proteinExistence type="predicted"/>
<organism evidence="4 5">
    <name type="scientific">Polyangium jinanense</name>
    <dbReference type="NCBI Taxonomy" id="2829994"/>
    <lineage>
        <taxon>Bacteria</taxon>
        <taxon>Pseudomonadati</taxon>
        <taxon>Myxococcota</taxon>
        <taxon>Polyangia</taxon>
        <taxon>Polyangiales</taxon>
        <taxon>Polyangiaceae</taxon>
        <taxon>Polyangium</taxon>
    </lineage>
</organism>
<dbReference type="Proteomes" id="UP001151081">
    <property type="component" value="Unassembled WGS sequence"/>
</dbReference>
<evidence type="ECO:0000313" key="5">
    <source>
        <dbReference type="Proteomes" id="UP001151081"/>
    </source>
</evidence>
<comment type="caution">
    <text evidence="4">The sequence shown here is derived from an EMBL/GenBank/DDBJ whole genome shotgun (WGS) entry which is preliminary data.</text>
</comment>
<dbReference type="AlphaFoldDB" id="A0A9X4AQN2"/>
<dbReference type="InterPro" id="IPR025306">
    <property type="entry name" value="Zn-bnd_dom_prob"/>
</dbReference>
<protein>
    <submittedName>
        <fullName evidence="4">Zinc-ribbon domain containing protein</fullName>
    </submittedName>
</protein>
<keyword evidence="5" id="KW-1185">Reference proteome</keyword>
<feature type="domain" description="Probable zinc-binding" evidence="2">
    <location>
        <begin position="6"/>
        <end position="50"/>
    </location>
</feature>
<dbReference type="NCBIfam" id="TIGR04272">
    <property type="entry name" value="cxxc_cxxc_Mbark"/>
    <property type="match status" value="1"/>
</dbReference>
<sequence length="182" mass="19509">MEQHRDEQINCASCGSSFLFSATDAAARAERGHSSPPTLCKPCWREKRSKSAGRSEGPSRGAPRGREGRRHEPAARPGRYTGDVNEYRSPMPDPHFAMYPSYGRPAAPGHRGGGFPQRGQGPREGGQDRAQGPRASSGPRGPRGRGFPITCAACGVAATVPFKPAEGQKVYCRACFQAEKPS</sequence>
<evidence type="ECO:0000256" key="1">
    <source>
        <dbReference type="SAM" id="MobiDB-lite"/>
    </source>
</evidence>
<reference evidence="4 5" key="1">
    <citation type="submission" date="2021-04" db="EMBL/GenBank/DDBJ databases">
        <title>Genome analysis of Polyangium sp.</title>
        <authorList>
            <person name="Li Y."/>
            <person name="Wang J."/>
        </authorList>
    </citation>
    <scope>NUCLEOTIDE SEQUENCE [LARGE SCALE GENOMIC DNA]</scope>
    <source>
        <strain evidence="4 5">SDU14</strain>
    </source>
</reference>
<accession>A0A9X4AQN2</accession>
<feature type="compositionally biased region" description="Low complexity" evidence="1">
    <location>
        <begin position="132"/>
        <end position="148"/>
    </location>
</feature>
<dbReference type="EMBL" id="JAGTJJ010000004">
    <property type="protein sequence ID" value="MDC3981263.1"/>
    <property type="molecule type" value="Genomic_DNA"/>
</dbReference>
<dbReference type="Pfam" id="PF23477">
    <property type="entry name" value="zf_Tbcl_2"/>
    <property type="match status" value="1"/>
</dbReference>
<dbReference type="RefSeq" id="WP_272419934.1">
    <property type="nucleotide sequence ID" value="NZ_JAGTJJ010000004.1"/>
</dbReference>
<feature type="domain" description="CxxC-x17-CxxC" evidence="3">
    <location>
        <begin position="147"/>
        <end position="180"/>
    </location>
</feature>
<feature type="region of interest" description="Disordered" evidence="1">
    <location>
        <begin position="25"/>
        <end position="149"/>
    </location>
</feature>
<evidence type="ECO:0000259" key="2">
    <source>
        <dbReference type="Pfam" id="PF13451"/>
    </source>
</evidence>